<dbReference type="EMBL" id="CAMAPE010000019">
    <property type="protein sequence ID" value="CAH9087640.1"/>
    <property type="molecule type" value="Genomic_DNA"/>
</dbReference>
<dbReference type="AlphaFoldDB" id="A0A9P0Z5A6"/>
<reference evidence="3" key="1">
    <citation type="submission" date="2022-07" db="EMBL/GenBank/DDBJ databases">
        <authorList>
            <person name="Macas J."/>
            <person name="Novak P."/>
            <person name="Neumann P."/>
        </authorList>
    </citation>
    <scope>NUCLEOTIDE SEQUENCE</scope>
</reference>
<feature type="region of interest" description="Disordered" evidence="1">
    <location>
        <begin position="1"/>
        <end position="34"/>
    </location>
</feature>
<dbReference type="EMBL" id="CAMAPE010000019">
    <property type="protein sequence ID" value="CAH9087641.1"/>
    <property type="molecule type" value="Genomic_DNA"/>
</dbReference>
<comment type="caution">
    <text evidence="3">The sequence shown here is derived from an EMBL/GenBank/DDBJ whole genome shotgun (WGS) entry which is preliminary data.</text>
</comment>
<proteinExistence type="predicted"/>
<evidence type="ECO:0000313" key="2">
    <source>
        <dbReference type="EMBL" id="CAH9087640.1"/>
    </source>
</evidence>
<evidence type="ECO:0000256" key="1">
    <source>
        <dbReference type="SAM" id="MobiDB-lite"/>
    </source>
</evidence>
<evidence type="ECO:0000313" key="4">
    <source>
        <dbReference type="Proteomes" id="UP001152484"/>
    </source>
</evidence>
<feature type="compositionally biased region" description="Basic residues" evidence="1">
    <location>
        <begin position="23"/>
        <end position="34"/>
    </location>
</feature>
<protein>
    <submittedName>
        <fullName evidence="3">Uncharacterized protein</fullName>
    </submittedName>
</protein>
<evidence type="ECO:0000313" key="3">
    <source>
        <dbReference type="EMBL" id="CAH9087641.1"/>
    </source>
</evidence>
<accession>A0A9P0Z5A6</accession>
<dbReference type="Proteomes" id="UP001152484">
    <property type="component" value="Unassembled WGS sequence"/>
</dbReference>
<sequence length="34" mass="4013">MRDLQQIKCSGGCGGQARDPPRPHRNRPRKQRRR</sequence>
<name>A0A9P0Z5A6_CUSEU</name>
<organism evidence="3 4">
    <name type="scientific">Cuscuta europaea</name>
    <name type="common">European dodder</name>
    <dbReference type="NCBI Taxonomy" id="41803"/>
    <lineage>
        <taxon>Eukaryota</taxon>
        <taxon>Viridiplantae</taxon>
        <taxon>Streptophyta</taxon>
        <taxon>Embryophyta</taxon>
        <taxon>Tracheophyta</taxon>
        <taxon>Spermatophyta</taxon>
        <taxon>Magnoliopsida</taxon>
        <taxon>eudicotyledons</taxon>
        <taxon>Gunneridae</taxon>
        <taxon>Pentapetalae</taxon>
        <taxon>asterids</taxon>
        <taxon>lamiids</taxon>
        <taxon>Solanales</taxon>
        <taxon>Convolvulaceae</taxon>
        <taxon>Cuscuteae</taxon>
        <taxon>Cuscuta</taxon>
        <taxon>Cuscuta subgen. Cuscuta</taxon>
    </lineage>
</organism>
<gene>
    <name evidence="2" type="ORF">CEURO_LOCUS10153</name>
    <name evidence="3" type="ORF">CEURO_LOCUS10154</name>
</gene>
<keyword evidence="4" id="KW-1185">Reference proteome</keyword>